<evidence type="ECO:0000256" key="1">
    <source>
        <dbReference type="ARBA" id="ARBA00022448"/>
    </source>
</evidence>
<dbReference type="EMBL" id="JAKNHJ010000004">
    <property type="protein sequence ID" value="MCG4617371.1"/>
    <property type="molecule type" value="Genomic_DNA"/>
</dbReference>
<feature type="domain" description="ABC transporter" evidence="4">
    <location>
        <begin position="4"/>
        <end position="228"/>
    </location>
</feature>
<dbReference type="PROSITE" id="PS00211">
    <property type="entry name" value="ABC_TRANSPORTER_1"/>
    <property type="match status" value="1"/>
</dbReference>
<dbReference type="SMART" id="SM00382">
    <property type="entry name" value="AAA"/>
    <property type="match status" value="1"/>
</dbReference>
<dbReference type="InterPro" id="IPR003439">
    <property type="entry name" value="ABC_transporter-like_ATP-bd"/>
</dbReference>
<keyword evidence="1" id="KW-0813">Transport</keyword>
<protein>
    <submittedName>
        <fullName evidence="5">ABC transporter ATP-binding protein</fullName>
    </submittedName>
</protein>
<sequence>MSLLELSAVTKSFTNPPLTALDNVEMAIAKGKITALVGPSGCGKSTLLRIIAGLSSPSQGSLAWSVDSPLVALMPQRDGLFSWNTIEDNVALPLRIRGVPRKKARERARALLAQFDLQQFSGAYPAQLSGGMRSRVAFLRTMLAKPTLIALDEPFGALDQITRSHMQRWLWQAARSRDLTLLLVTHDIAEAVTLADRVLMMSGRPGRIISEIPITIPEREEYLSANSPATAGSFSHGTGLRTTPNFVKAYQKIENALWGIENREEKWI</sequence>
<accession>A0AAJ1BB63</accession>
<evidence type="ECO:0000256" key="3">
    <source>
        <dbReference type="ARBA" id="ARBA00022840"/>
    </source>
</evidence>
<name>A0AAJ1BB63_9ACTO</name>
<dbReference type="Gene3D" id="3.40.50.300">
    <property type="entry name" value="P-loop containing nucleotide triphosphate hydrolases"/>
    <property type="match status" value="1"/>
</dbReference>
<dbReference type="PROSITE" id="PS50893">
    <property type="entry name" value="ABC_TRANSPORTER_2"/>
    <property type="match status" value="1"/>
</dbReference>
<dbReference type="PANTHER" id="PTHR42788">
    <property type="entry name" value="TAURINE IMPORT ATP-BINDING PROTEIN-RELATED"/>
    <property type="match status" value="1"/>
</dbReference>
<dbReference type="Pfam" id="PF00005">
    <property type="entry name" value="ABC_tran"/>
    <property type="match status" value="1"/>
</dbReference>
<evidence type="ECO:0000313" key="5">
    <source>
        <dbReference type="EMBL" id="MCG4617371.1"/>
    </source>
</evidence>
<evidence type="ECO:0000256" key="2">
    <source>
        <dbReference type="ARBA" id="ARBA00022741"/>
    </source>
</evidence>
<dbReference type="InterPro" id="IPR017871">
    <property type="entry name" value="ABC_transporter-like_CS"/>
</dbReference>
<dbReference type="InterPro" id="IPR003593">
    <property type="entry name" value="AAA+_ATPase"/>
</dbReference>
<dbReference type="GO" id="GO:0016887">
    <property type="term" value="F:ATP hydrolysis activity"/>
    <property type="evidence" value="ECO:0007669"/>
    <property type="project" value="InterPro"/>
</dbReference>
<comment type="caution">
    <text evidence="5">The sequence shown here is derived from an EMBL/GenBank/DDBJ whole genome shotgun (WGS) entry which is preliminary data.</text>
</comment>
<proteinExistence type="predicted"/>
<dbReference type="SUPFAM" id="SSF52540">
    <property type="entry name" value="P-loop containing nucleoside triphosphate hydrolases"/>
    <property type="match status" value="1"/>
</dbReference>
<keyword evidence="3 5" id="KW-0067">ATP-binding</keyword>
<evidence type="ECO:0000259" key="4">
    <source>
        <dbReference type="PROSITE" id="PS50893"/>
    </source>
</evidence>
<dbReference type="AlphaFoldDB" id="A0AAJ1BB63"/>
<dbReference type="PANTHER" id="PTHR42788:SF2">
    <property type="entry name" value="ABC TRANSPORTER ATP-BINDING PROTEIN"/>
    <property type="match status" value="1"/>
</dbReference>
<dbReference type="Proteomes" id="UP001200537">
    <property type="component" value="Unassembled WGS sequence"/>
</dbReference>
<gene>
    <name evidence="5" type="ORF">L0M99_02505</name>
</gene>
<dbReference type="CDD" id="cd03293">
    <property type="entry name" value="ABC_NrtD_SsuB_transporters"/>
    <property type="match status" value="1"/>
</dbReference>
<reference evidence="5" key="1">
    <citation type="submission" date="2022-01" db="EMBL/GenBank/DDBJ databases">
        <title>Collection of gut derived symbiotic bacterial strains cultured from healthy donors.</title>
        <authorList>
            <person name="Lin H."/>
            <person name="Kohout C."/>
            <person name="Waligurski E."/>
            <person name="Pamer E.G."/>
        </authorList>
    </citation>
    <scope>NUCLEOTIDE SEQUENCE</scope>
    <source>
        <strain evidence="5">DFI.7.46</strain>
    </source>
</reference>
<dbReference type="GO" id="GO:0005524">
    <property type="term" value="F:ATP binding"/>
    <property type="evidence" value="ECO:0007669"/>
    <property type="project" value="UniProtKB-KW"/>
</dbReference>
<dbReference type="InterPro" id="IPR050166">
    <property type="entry name" value="ABC_transporter_ATP-bind"/>
</dbReference>
<organism evidence="5 6">
    <name type="scientific">Varibaculum cambriense</name>
    <dbReference type="NCBI Taxonomy" id="184870"/>
    <lineage>
        <taxon>Bacteria</taxon>
        <taxon>Bacillati</taxon>
        <taxon>Actinomycetota</taxon>
        <taxon>Actinomycetes</taxon>
        <taxon>Actinomycetales</taxon>
        <taxon>Actinomycetaceae</taxon>
        <taxon>Varibaculum</taxon>
    </lineage>
</organism>
<evidence type="ECO:0000313" key="6">
    <source>
        <dbReference type="Proteomes" id="UP001200537"/>
    </source>
</evidence>
<keyword evidence="2" id="KW-0547">Nucleotide-binding</keyword>
<dbReference type="RefSeq" id="WP_238127622.1">
    <property type="nucleotide sequence ID" value="NZ_JAKNHJ010000004.1"/>
</dbReference>
<dbReference type="InterPro" id="IPR027417">
    <property type="entry name" value="P-loop_NTPase"/>
</dbReference>